<proteinExistence type="predicted"/>
<keyword evidence="2" id="KW-1185">Reference proteome</keyword>
<reference evidence="1 2" key="1">
    <citation type="submission" date="2018-07" db="EMBL/GenBank/DDBJ databases">
        <title>A high quality draft genome assembly of the barn swallow (H. rustica rustica).</title>
        <authorList>
            <person name="Formenti G."/>
            <person name="Chiara M."/>
            <person name="Poveda L."/>
            <person name="Francoijs K.-J."/>
            <person name="Bonisoli-Alquati A."/>
            <person name="Canova L."/>
            <person name="Gianfranceschi L."/>
            <person name="Horner D.S."/>
            <person name="Saino N."/>
        </authorList>
    </citation>
    <scope>NUCLEOTIDE SEQUENCE [LARGE SCALE GENOMIC DNA]</scope>
    <source>
        <strain evidence="1">Chelidonia</strain>
        <tissue evidence="1">Blood</tissue>
    </source>
</reference>
<dbReference type="EMBL" id="QRBI01000123">
    <property type="protein sequence ID" value="RMC04935.1"/>
    <property type="molecule type" value="Genomic_DNA"/>
</dbReference>
<comment type="caution">
    <text evidence="1">The sequence shown here is derived from an EMBL/GenBank/DDBJ whole genome shotgun (WGS) entry which is preliminary data.</text>
</comment>
<accession>A0A3M0JW13</accession>
<dbReference type="AlphaFoldDB" id="A0A3M0JW13"/>
<gene>
    <name evidence="1" type="ORF">DUI87_18111</name>
</gene>
<dbReference type="Proteomes" id="UP000269221">
    <property type="component" value="Unassembled WGS sequence"/>
</dbReference>
<evidence type="ECO:0000313" key="2">
    <source>
        <dbReference type="Proteomes" id="UP000269221"/>
    </source>
</evidence>
<evidence type="ECO:0000313" key="1">
    <source>
        <dbReference type="EMBL" id="RMC04935.1"/>
    </source>
</evidence>
<organism evidence="1 2">
    <name type="scientific">Hirundo rustica rustica</name>
    <dbReference type="NCBI Taxonomy" id="333673"/>
    <lineage>
        <taxon>Eukaryota</taxon>
        <taxon>Metazoa</taxon>
        <taxon>Chordata</taxon>
        <taxon>Craniata</taxon>
        <taxon>Vertebrata</taxon>
        <taxon>Euteleostomi</taxon>
        <taxon>Archelosauria</taxon>
        <taxon>Archosauria</taxon>
        <taxon>Dinosauria</taxon>
        <taxon>Saurischia</taxon>
        <taxon>Theropoda</taxon>
        <taxon>Coelurosauria</taxon>
        <taxon>Aves</taxon>
        <taxon>Neognathae</taxon>
        <taxon>Neoaves</taxon>
        <taxon>Telluraves</taxon>
        <taxon>Australaves</taxon>
        <taxon>Passeriformes</taxon>
        <taxon>Sylvioidea</taxon>
        <taxon>Hirundinidae</taxon>
        <taxon>Hirundo</taxon>
    </lineage>
</organism>
<protein>
    <submittedName>
        <fullName evidence="1">Uncharacterized protein</fullName>
    </submittedName>
</protein>
<name>A0A3M0JW13_HIRRU</name>
<sequence length="162" mass="18292">MSRATRKASITYGTKKKTIEDVGLLLKGAGVLVTQDMDKAEVLNVFFTSAFVKKTIQEPPENSMKDWSKKFVPWWKRISIILEMDPDAECVSINRPLTIMIDFNTSRSVYVIIKLLQGLVPIIFLMEIPSHVSAKTQNWNSKDVCQAMPYQNSGDFSMEPGS</sequence>